<dbReference type="Pfam" id="PF01890">
    <property type="entry name" value="CbiG_C"/>
    <property type="match status" value="1"/>
</dbReference>
<dbReference type="Proteomes" id="UP000267164">
    <property type="component" value="Chromosome"/>
</dbReference>
<dbReference type="PANTHER" id="PTHR37477">
    <property type="entry name" value="COBALT-PRECORRIN-5A HYDROLASE"/>
    <property type="match status" value="1"/>
</dbReference>
<accession>A0A386ZJ85</accession>
<dbReference type="InterPro" id="IPR052553">
    <property type="entry name" value="CbiG_hydrolase"/>
</dbReference>
<reference evidence="2 3" key="1">
    <citation type="submission" date="2018-09" db="EMBL/GenBank/DDBJ databases">
        <title>Nocardia yunnanensis sp. nov., an actinomycete isolated from a soil sample.</title>
        <authorList>
            <person name="Zhang J."/>
        </authorList>
    </citation>
    <scope>NUCLEOTIDE SEQUENCE [LARGE SCALE GENOMIC DNA]</scope>
    <source>
        <strain evidence="2 3">CFHS0054</strain>
    </source>
</reference>
<dbReference type="OrthoDB" id="5198016at2"/>
<evidence type="ECO:0000259" key="1">
    <source>
        <dbReference type="Pfam" id="PF01890"/>
    </source>
</evidence>
<protein>
    <submittedName>
        <fullName evidence="2">Cobalamin biosynthesis protein</fullName>
    </submittedName>
</protein>
<gene>
    <name evidence="2" type="ORF">D7D52_31510</name>
</gene>
<dbReference type="InterPro" id="IPR036518">
    <property type="entry name" value="CobE/GbiG_C_sf"/>
</dbReference>
<keyword evidence="3" id="KW-1185">Reference proteome</keyword>
<evidence type="ECO:0000313" key="2">
    <source>
        <dbReference type="EMBL" id="AYF77591.1"/>
    </source>
</evidence>
<sequence>MPQPELAVGLGLRPGTPADAIVAAVRDVLGAAPIGRLATIEQRAREQGFAQAAERLGASVLAFTAAQLDEVSVPHPSERVAMATGTGSVAEAAALLASGSRELAIPKKVIDGLVIAAAIID</sequence>
<dbReference type="SUPFAM" id="SSF159664">
    <property type="entry name" value="CobE/GbiG C-terminal domain-like"/>
    <property type="match status" value="1"/>
</dbReference>
<evidence type="ECO:0000313" key="3">
    <source>
        <dbReference type="Proteomes" id="UP000267164"/>
    </source>
</evidence>
<feature type="domain" description="CobE/GbiG C-terminal" evidence="1">
    <location>
        <begin position="6"/>
        <end position="118"/>
    </location>
</feature>
<dbReference type="PANTHER" id="PTHR37477:SF1">
    <property type="entry name" value="COBALT-PRECORRIN-5A HYDROLASE"/>
    <property type="match status" value="1"/>
</dbReference>
<dbReference type="GO" id="GO:0009236">
    <property type="term" value="P:cobalamin biosynthetic process"/>
    <property type="evidence" value="ECO:0007669"/>
    <property type="project" value="InterPro"/>
</dbReference>
<organism evidence="2 3">
    <name type="scientific">Nocardia yunnanensis</name>
    <dbReference type="NCBI Taxonomy" id="2382165"/>
    <lineage>
        <taxon>Bacteria</taxon>
        <taxon>Bacillati</taxon>
        <taxon>Actinomycetota</taxon>
        <taxon>Actinomycetes</taxon>
        <taxon>Mycobacteriales</taxon>
        <taxon>Nocardiaceae</taxon>
        <taxon>Nocardia</taxon>
    </lineage>
</organism>
<dbReference type="AlphaFoldDB" id="A0A386ZJ85"/>
<dbReference type="Gene3D" id="3.30.420.180">
    <property type="entry name" value="CobE/GbiG C-terminal domain"/>
    <property type="match status" value="1"/>
</dbReference>
<dbReference type="KEGG" id="nyu:D7D52_31510"/>
<name>A0A386ZJ85_9NOCA</name>
<proteinExistence type="predicted"/>
<dbReference type="EMBL" id="CP032568">
    <property type="protein sequence ID" value="AYF77591.1"/>
    <property type="molecule type" value="Genomic_DNA"/>
</dbReference>
<dbReference type="InterPro" id="IPR002750">
    <property type="entry name" value="CobE/GbiG_C"/>
</dbReference>
<dbReference type="RefSeq" id="WP_120742205.1">
    <property type="nucleotide sequence ID" value="NZ_CP032568.1"/>
</dbReference>